<dbReference type="AlphaFoldDB" id="A0A1G2H278"/>
<proteinExistence type="predicted"/>
<feature type="transmembrane region" description="Helical" evidence="1">
    <location>
        <begin position="61"/>
        <end position="83"/>
    </location>
</feature>
<keyword evidence="1" id="KW-0812">Transmembrane</keyword>
<keyword evidence="1" id="KW-1133">Transmembrane helix</keyword>
<keyword evidence="1" id="KW-0472">Membrane</keyword>
<dbReference type="Proteomes" id="UP000178996">
    <property type="component" value="Unassembled WGS sequence"/>
</dbReference>
<name>A0A1G2H278_9BACT</name>
<evidence type="ECO:0000313" key="3">
    <source>
        <dbReference type="Proteomes" id="UP000178996"/>
    </source>
</evidence>
<feature type="transmembrane region" description="Helical" evidence="1">
    <location>
        <begin position="37"/>
        <end position="54"/>
    </location>
</feature>
<protein>
    <submittedName>
        <fullName evidence="2">Uncharacterized protein</fullName>
    </submittedName>
</protein>
<reference evidence="2 3" key="1">
    <citation type="journal article" date="2016" name="Nat. Commun.">
        <title>Thousands of microbial genomes shed light on interconnected biogeochemical processes in an aquifer system.</title>
        <authorList>
            <person name="Anantharaman K."/>
            <person name="Brown C.T."/>
            <person name="Hug L.A."/>
            <person name="Sharon I."/>
            <person name="Castelle C.J."/>
            <person name="Probst A.J."/>
            <person name="Thomas B.C."/>
            <person name="Singh A."/>
            <person name="Wilkins M.J."/>
            <person name="Karaoz U."/>
            <person name="Brodie E.L."/>
            <person name="Williams K.H."/>
            <person name="Hubbard S.S."/>
            <person name="Banfield J.F."/>
        </authorList>
    </citation>
    <scope>NUCLEOTIDE SEQUENCE [LARGE SCALE GENOMIC DNA]</scope>
</reference>
<accession>A0A1G2H278</accession>
<gene>
    <name evidence="2" type="ORF">A3G60_00285</name>
</gene>
<organism evidence="2 3">
    <name type="scientific">Candidatus Ryanbacteria bacterium RIFCSPLOWO2_12_FULL_47_9c</name>
    <dbReference type="NCBI Taxonomy" id="1802131"/>
    <lineage>
        <taxon>Bacteria</taxon>
        <taxon>Candidatus Ryaniibacteriota</taxon>
    </lineage>
</organism>
<dbReference type="EMBL" id="MHOB01000052">
    <property type="protein sequence ID" value="OGZ56410.1"/>
    <property type="molecule type" value="Genomic_DNA"/>
</dbReference>
<comment type="caution">
    <text evidence="2">The sequence shown here is derived from an EMBL/GenBank/DDBJ whole genome shotgun (WGS) entry which is preliminary data.</text>
</comment>
<feature type="transmembrane region" description="Helical" evidence="1">
    <location>
        <begin position="103"/>
        <end position="125"/>
    </location>
</feature>
<evidence type="ECO:0000313" key="2">
    <source>
        <dbReference type="EMBL" id="OGZ56410.1"/>
    </source>
</evidence>
<sequence>MPEQKREIAQYTALARARRQNRAQRSLRSASRRADKQTTLVGGTFFLAFVFIVFDIPKALFMLFLITYPLGALWALAGWATMITWLTLQGGYSFFTLKKEKNLFVALVSGMGGDAVGLPGLSGFLGRIIIKERWKQLTSSWLQNE</sequence>
<evidence type="ECO:0000256" key="1">
    <source>
        <dbReference type="SAM" id="Phobius"/>
    </source>
</evidence>